<name>D2VFM7_NAEGR</name>
<reference evidence="3 4" key="1">
    <citation type="journal article" date="2010" name="Cell">
        <title>The genome of Naegleria gruberi illuminates early eukaryotic versatility.</title>
        <authorList>
            <person name="Fritz-Laylin L.K."/>
            <person name="Prochnik S.E."/>
            <person name="Ginger M.L."/>
            <person name="Dacks J.B."/>
            <person name="Carpenter M.L."/>
            <person name="Field M.C."/>
            <person name="Kuo A."/>
            <person name="Paredez A."/>
            <person name="Chapman J."/>
            <person name="Pham J."/>
            <person name="Shu S."/>
            <person name="Neupane R."/>
            <person name="Cipriano M."/>
            <person name="Mancuso J."/>
            <person name="Tu H."/>
            <person name="Salamov A."/>
            <person name="Lindquist E."/>
            <person name="Shapiro H."/>
            <person name="Lucas S."/>
            <person name="Grigoriev I.V."/>
            <person name="Cande W.Z."/>
            <person name="Fulton C."/>
            <person name="Rokhsar D.S."/>
            <person name="Dawson S.C."/>
        </authorList>
    </citation>
    <scope>NUCLEOTIDE SEQUENCE [LARGE SCALE GENOMIC DNA]</scope>
    <source>
        <strain evidence="3 4">NEG-M</strain>
    </source>
</reference>
<feature type="compositionally biased region" description="Low complexity" evidence="2">
    <location>
        <begin position="513"/>
        <end position="527"/>
    </location>
</feature>
<feature type="region of interest" description="Disordered" evidence="2">
    <location>
        <begin position="67"/>
        <end position="88"/>
    </location>
</feature>
<dbReference type="AlphaFoldDB" id="D2VFM7"/>
<dbReference type="InParanoid" id="D2VFM7"/>
<dbReference type="OrthoDB" id="2441647at2759"/>
<feature type="region of interest" description="Disordered" evidence="2">
    <location>
        <begin position="105"/>
        <end position="128"/>
    </location>
</feature>
<proteinExistence type="predicted"/>
<protein>
    <submittedName>
        <fullName evidence="3">Predicted protein</fullName>
    </submittedName>
</protein>
<evidence type="ECO:0000256" key="2">
    <source>
        <dbReference type="SAM" id="MobiDB-lite"/>
    </source>
</evidence>
<feature type="compositionally biased region" description="Acidic residues" evidence="2">
    <location>
        <begin position="67"/>
        <end position="78"/>
    </location>
</feature>
<dbReference type="RefSeq" id="XP_002677242.1">
    <property type="nucleotide sequence ID" value="XM_002677196.1"/>
</dbReference>
<feature type="compositionally biased region" description="Polar residues" evidence="2">
    <location>
        <begin position="528"/>
        <end position="537"/>
    </location>
</feature>
<feature type="coiled-coil region" evidence="1">
    <location>
        <begin position="133"/>
        <end position="164"/>
    </location>
</feature>
<feature type="compositionally biased region" description="Polar residues" evidence="2">
    <location>
        <begin position="554"/>
        <end position="572"/>
    </location>
</feature>
<keyword evidence="4" id="KW-1185">Reference proteome</keyword>
<dbReference type="Proteomes" id="UP000006671">
    <property type="component" value="Unassembled WGS sequence"/>
</dbReference>
<feature type="coiled-coil region" evidence="1">
    <location>
        <begin position="205"/>
        <end position="260"/>
    </location>
</feature>
<accession>D2VFM7</accession>
<dbReference type="KEGG" id="ngr:NAEGRDRAFT_67679"/>
<organism evidence="4">
    <name type="scientific">Naegleria gruberi</name>
    <name type="common">Amoeba</name>
    <dbReference type="NCBI Taxonomy" id="5762"/>
    <lineage>
        <taxon>Eukaryota</taxon>
        <taxon>Discoba</taxon>
        <taxon>Heterolobosea</taxon>
        <taxon>Tetramitia</taxon>
        <taxon>Eutetramitia</taxon>
        <taxon>Vahlkampfiidae</taxon>
        <taxon>Naegleria</taxon>
    </lineage>
</organism>
<dbReference type="EMBL" id="GG738868">
    <property type="protein sequence ID" value="EFC44498.1"/>
    <property type="molecule type" value="Genomic_DNA"/>
</dbReference>
<keyword evidence="1" id="KW-0175">Coiled coil</keyword>
<evidence type="ECO:0000313" key="3">
    <source>
        <dbReference type="EMBL" id="EFC44498.1"/>
    </source>
</evidence>
<evidence type="ECO:0000256" key="1">
    <source>
        <dbReference type="SAM" id="Coils"/>
    </source>
</evidence>
<feature type="coiled-coil region" evidence="1">
    <location>
        <begin position="348"/>
        <end position="400"/>
    </location>
</feature>
<evidence type="ECO:0000313" key="4">
    <source>
        <dbReference type="Proteomes" id="UP000006671"/>
    </source>
</evidence>
<dbReference type="VEuPathDB" id="AmoebaDB:NAEGRDRAFT_67679"/>
<feature type="region of interest" description="Disordered" evidence="2">
    <location>
        <begin position="549"/>
        <end position="572"/>
    </location>
</feature>
<dbReference type="OMA" id="IFRERNV"/>
<dbReference type="GeneID" id="8850131"/>
<feature type="region of interest" description="Disordered" evidence="2">
    <location>
        <begin position="510"/>
        <end position="537"/>
    </location>
</feature>
<sequence>MNGDHGVYLVPHSVSEEEVYDVEDNGWLSSDDDKVEYTIEYFGNGVDGEPEGECLIVSPMTFQIEDNYDDDYYSDPEFSETKQNNPIDQQDADEAMLELRVSCEDVKDDNQQKLGNDEENDREESHHHEITPMQTLIENCNSTHDQLQTLKEKHEKSLRLMEESIETRITEATQSIQEGVQEAFSELQEIITSQQIEIDMEISLRESAETENETLKGQIVVMKRQIEEDALSFSDLLEENEKLKHEVKIFRERNVALKHQEIERQKEIQRLKGDITIQQLEYRDMIEENKRGKKNEEVFKLEKQKLATQKKVLSRELDIHFYRNSISGNSFDKTSVESMKETPVNFREKELEKEVQILRKRMEALQPNLDTLKDLYFEQISNMKELVDCSKKLVHKLEDETTTKIELRKSMKRDFEKEHLRMEYQRLTKYDSEEEEFDSFYNEQEKQYNRLLREKDKQLEIFRVAYDGIVYKTEERRQVLETEFDSFLQIVKDLQQPKTIDEDEIIENLLRRSSSPSSPTSAKPTSPRNSILSTGQPKSFMISRFQKDAVKQVQGRQRSQSYSDFGSRNSDL</sequence>
<gene>
    <name evidence="3" type="ORF">NAEGRDRAFT_67679</name>
</gene>